<evidence type="ECO:0000259" key="9">
    <source>
        <dbReference type="PROSITE" id="PS51645"/>
    </source>
</evidence>
<dbReference type="SUPFAM" id="SSF48173">
    <property type="entry name" value="Cryptochrome/photolyase FAD-binding domain"/>
    <property type="match status" value="1"/>
</dbReference>
<dbReference type="GO" id="GO:0003904">
    <property type="term" value="F:deoxyribodipyrimidine photo-lyase activity"/>
    <property type="evidence" value="ECO:0007669"/>
    <property type="project" value="TreeGrafter"/>
</dbReference>
<dbReference type="InterPro" id="IPR006050">
    <property type="entry name" value="DNA_photolyase_N"/>
</dbReference>
<dbReference type="GO" id="GO:0003677">
    <property type="term" value="F:DNA binding"/>
    <property type="evidence" value="ECO:0007669"/>
    <property type="project" value="TreeGrafter"/>
</dbReference>
<evidence type="ECO:0000256" key="3">
    <source>
        <dbReference type="ARBA" id="ARBA00022630"/>
    </source>
</evidence>
<dbReference type="PROSITE" id="PS00394">
    <property type="entry name" value="DNA_PHOTOLYASES_1_1"/>
    <property type="match status" value="1"/>
</dbReference>
<dbReference type="Gene3D" id="1.10.579.10">
    <property type="entry name" value="DNA Cyclobutane Dipyrimidine Photolyase, subunit A, domain 3"/>
    <property type="match status" value="1"/>
</dbReference>
<dbReference type="InterPro" id="IPR036134">
    <property type="entry name" value="Crypto/Photolyase_FAD-like_sf"/>
</dbReference>
<evidence type="ECO:0000256" key="7">
    <source>
        <dbReference type="PIRSR" id="PIRSR602081-2"/>
    </source>
</evidence>
<dbReference type="GO" id="GO:0009416">
    <property type="term" value="P:response to light stimulus"/>
    <property type="evidence" value="ECO:0007669"/>
    <property type="project" value="TreeGrafter"/>
</dbReference>
<feature type="binding site" evidence="6">
    <location>
        <begin position="375"/>
        <end position="377"/>
    </location>
    <ligand>
        <name>FAD</name>
        <dbReference type="ChEBI" id="CHEBI:57692"/>
    </ligand>
</feature>
<evidence type="ECO:0000256" key="1">
    <source>
        <dbReference type="ARBA" id="ARBA00001932"/>
    </source>
</evidence>
<dbReference type="PANTHER" id="PTHR11455:SF9">
    <property type="entry name" value="CRYPTOCHROME CIRCADIAN CLOCK 5 ISOFORM X1"/>
    <property type="match status" value="1"/>
</dbReference>
<evidence type="ECO:0000256" key="5">
    <source>
        <dbReference type="ARBA" id="ARBA00022991"/>
    </source>
</evidence>
<keyword evidence="10" id="KW-0456">Lyase</keyword>
<dbReference type="Proteomes" id="UP000198725">
    <property type="component" value="Unassembled WGS sequence"/>
</dbReference>
<dbReference type="Gene3D" id="3.40.50.620">
    <property type="entry name" value="HUPs"/>
    <property type="match status" value="1"/>
</dbReference>
<evidence type="ECO:0000256" key="8">
    <source>
        <dbReference type="RuleBase" id="RU004182"/>
    </source>
</evidence>
<keyword evidence="11" id="KW-1185">Reference proteome</keyword>
<dbReference type="PANTHER" id="PTHR11455">
    <property type="entry name" value="CRYPTOCHROME"/>
    <property type="match status" value="1"/>
</dbReference>
<dbReference type="SUPFAM" id="SSF52425">
    <property type="entry name" value="Cryptochrome/photolyase, N-terminal domain"/>
    <property type="match status" value="1"/>
</dbReference>
<dbReference type="GO" id="GO:0071949">
    <property type="term" value="F:FAD binding"/>
    <property type="evidence" value="ECO:0007669"/>
    <property type="project" value="TreeGrafter"/>
</dbReference>
<feature type="binding site" evidence="6">
    <location>
        <begin position="235"/>
        <end position="239"/>
    </location>
    <ligand>
        <name>FAD</name>
        <dbReference type="ChEBI" id="CHEBI:57692"/>
    </ligand>
</feature>
<name>A0A1I4DKG3_9GAMM</name>
<comment type="cofactor">
    <cofactor evidence="6">
        <name>FAD</name>
        <dbReference type="ChEBI" id="CHEBI:57692"/>
    </cofactor>
    <text evidence="6">Binds 1 FAD per subunit.</text>
</comment>
<dbReference type="Pfam" id="PF03441">
    <property type="entry name" value="FAD_binding_7"/>
    <property type="match status" value="1"/>
</dbReference>
<evidence type="ECO:0000256" key="2">
    <source>
        <dbReference type="ARBA" id="ARBA00005862"/>
    </source>
</evidence>
<dbReference type="EMBL" id="FOSR01000009">
    <property type="protein sequence ID" value="SFK92937.1"/>
    <property type="molecule type" value="Genomic_DNA"/>
</dbReference>
<dbReference type="InterPro" id="IPR036155">
    <property type="entry name" value="Crypto/Photolyase_N_sf"/>
</dbReference>
<dbReference type="InterPro" id="IPR002081">
    <property type="entry name" value="Cryptochrome/DNA_photolyase_1"/>
</dbReference>
<feature type="site" description="Electron transfer via tryptophanyl radical" evidence="7">
    <location>
        <position position="362"/>
    </location>
</feature>
<dbReference type="PRINTS" id="PR00147">
    <property type="entry name" value="DNAPHOTLYASE"/>
</dbReference>
<keyword evidence="3 6" id="KW-0285">Flavoprotein</keyword>
<comment type="cofactor">
    <cofactor evidence="1">
        <name>(6R)-5,10-methylene-5,6,7,8-tetrahydrofolate</name>
        <dbReference type="ChEBI" id="CHEBI:15636"/>
    </cofactor>
</comment>
<dbReference type="Gene3D" id="1.25.40.80">
    <property type="match status" value="1"/>
</dbReference>
<feature type="binding site" evidence="6">
    <location>
        <position position="223"/>
    </location>
    <ligand>
        <name>FAD</name>
        <dbReference type="ChEBI" id="CHEBI:57692"/>
    </ligand>
</feature>
<gene>
    <name evidence="10" type="ORF">SAMN05192579_10961</name>
</gene>
<accession>A0A1I4DKG3</accession>
<dbReference type="PROSITE" id="PS51645">
    <property type="entry name" value="PHR_CRY_ALPHA_BETA"/>
    <property type="match status" value="1"/>
</dbReference>
<feature type="domain" description="Photolyase/cryptochrome alpha/beta" evidence="9">
    <location>
        <begin position="2"/>
        <end position="131"/>
    </location>
</feature>
<evidence type="ECO:0000256" key="6">
    <source>
        <dbReference type="PIRSR" id="PIRSR602081-1"/>
    </source>
</evidence>
<feature type="site" description="Electron transfer via tryptophanyl radical" evidence="7">
    <location>
        <position position="385"/>
    </location>
</feature>
<reference evidence="11" key="1">
    <citation type="submission" date="2016-10" db="EMBL/GenBank/DDBJ databases">
        <authorList>
            <person name="Varghese N."/>
            <person name="Submissions S."/>
        </authorList>
    </citation>
    <scope>NUCLEOTIDE SEQUENCE [LARGE SCALE GENOMIC DNA]</scope>
    <source>
        <strain evidence="11">MO64</strain>
    </source>
</reference>
<evidence type="ECO:0000256" key="4">
    <source>
        <dbReference type="ARBA" id="ARBA00022827"/>
    </source>
</evidence>
<dbReference type="InterPro" id="IPR005101">
    <property type="entry name" value="Cryptochr/Photolyase_FAD-bd"/>
</dbReference>
<evidence type="ECO:0000313" key="11">
    <source>
        <dbReference type="Proteomes" id="UP000198725"/>
    </source>
</evidence>
<feature type="binding site" evidence="6">
    <location>
        <position position="274"/>
    </location>
    <ligand>
        <name>FAD</name>
        <dbReference type="ChEBI" id="CHEBI:57692"/>
    </ligand>
</feature>
<dbReference type="InterPro" id="IPR018394">
    <property type="entry name" value="DNA_photolyase_1_CS_C"/>
</dbReference>
<dbReference type="InterPro" id="IPR014729">
    <property type="entry name" value="Rossmann-like_a/b/a_fold"/>
</dbReference>
<dbReference type="GO" id="GO:0006139">
    <property type="term" value="P:nucleobase-containing compound metabolic process"/>
    <property type="evidence" value="ECO:0007669"/>
    <property type="project" value="UniProtKB-ARBA"/>
</dbReference>
<comment type="similarity">
    <text evidence="2">Belongs to the DNA photolyase class-1 family.</text>
</comment>
<dbReference type="AlphaFoldDB" id="A0A1I4DKG3"/>
<protein>
    <submittedName>
        <fullName evidence="10">Deoxyribodipyrimidine photo-lyase</fullName>
    </submittedName>
</protein>
<dbReference type="RefSeq" id="WP_092703941.1">
    <property type="nucleotide sequence ID" value="NZ_FOSR01000009.1"/>
</dbReference>
<evidence type="ECO:0000313" key="10">
    <source>
        <dbReference type="EMBL" id="SFK92937.1"/>
    </source>
</evidence>
<keyword evidence="4 6" id="KW-0274">FAD</keyword>
<comment type="similarity">
    <text evidence="8">Belongs to the DNA photolyase family.</text>
</comment>
<keyword evidence="5 8" id="KW-0157">Chromophore</keyword>
<dbReference type="Pfam" id="PF00875">
    <property type="entry name" value="DNA_photolyase"/>
    <property type="match status" value="1"/>
</dbReference>
<dbReference type="GO" id="GO:0006950">
    <property type="term" value="P:response to stress"/>
    <property type="evidence" value="ECO:0007669"/>
    <property type="project" value="UniProtKB-ARBA"/>
</dbReference>
<proteinExistence type="inferred from homology"/>
<organism evidence="10 11">
    <name type="scientific">Rhodanobacter glycinis</name>
    <dbReference type="NCBI Taxonomy" id="582702"/>
    <lineage>
        <taxon>Bacteria</taxon>
        <taxon>Pseudomonadati</taxon>
        <taxon>Pseudomonadota</taxon>
        <taxon>Gammaproteobacteria</taxon>
        <taxon>Lysobacterales</taxon>
        <taxon>Rhodanobacteraceae</taxon>
        <taxon>Rhodanobacter</taxon>
    </lineage>
</organism>
<sequence>MSTALIVFRRDLRLVDNPAWSAACAAHAQVIPIYIHAPGEDSPWSIGSAGRWWLHHSLAALDRRLRAQHAGLHLRQGDTLEVLRELVRRSGADTVYWNRLYEPASIERDTRTKSALREQGVAVHSHPGTLWCEPWQIATQQDAPYKVFTPYWRKLRTLLQPVEPLPEPVVPGWQALSGSLPLSALALLPRIGWDSGLAETWQPGEDGAHELLEIFADDAIGDYAHARDLPARHGTSRLSPHLHFGEISPRQIHFELDLRARAIDAKRRPDIEPYLRELGWREFAHHLLYHFPHTPTDNFNPRFDGFRWAAADQSLIERWQHGRTGIPLVDAGMRELWHTGWMHNRVRMIVASLLTKNLRQHWQHGARWFWDTLVDADLANNTLGWQWVAGCGADAAPYFRVFNPVTQAKKFDPDGTYLRRWLPELAAAPLALLHEPWKDEALLKRSGYPAPMIDLGQSRQRALDAYAALAR</sequence>
<feature type="site" description="Electron transfer via tryptophanyl radical" evidence="7">
    <location>
        <position position="308"/>
    </location>
</feature>